<sequence length="202" mass="21662">MKALVINCTLKPSPERSNTDALARVVVGQLEKDGVDVEVLRAVDLDIAPGVNSESMREGDAWPGVHDKLLRSEILVLASPTWLGRPSSVAQRVLERMDAMLSETDDDERPVAYNRVAGVVVTGNEDGAHHVISEISGALADIGYTIPGQAWTYWHLGPGPGPDYLDEERGRDWSHRTGRAMAANLTGVARALAARPLGAPPG</sequence>
<reference evidence="2 3" key="1">
    <citation type="submission" date="2020-10" db="EMBL/GenBank/DDBJ databases">
        <title>Streptomyces chromofuscus complate genome analysis.</title>
        <authorList>
            <person name="Anwar N."/>
        </authorList>
    </citation>
    <scope>NUCLEOTIDE SEQUENCE [LARGE SCALE GENOMIC DNA]</scope>
    <source>
        <strain evidence="2 3">DSM 40273</strain>
    </source>
</reference>
<evidence type="ECO:0000313" key="2">
    <source>
        <dbReference type="EMBL" id="QOV44417.1"/>
    </source>
</evidence>
<dbReference type="InterPro" id="IPR029039">
    <property type="entry name" value="Flavoprotein-like_sf"/>
</dbReference>
<dbReference type="Gene3D" id="3.40.50.360">
    <property type="match status" value="1"/>
</dbReference>
<protein>
    <submittedName>
        <fullName evidence="2">Flavodoxin family protein</fullName>
    </submittedName>
</protein>
<dbReference type="GO" id="GO:0016491">
    <property type="term" value="F:oxidoreductase activity"/>
    <property type="evidence" value="ECO:0007669"/>
    <property type="project" value="InterPro"/>
</dbReference>
<organism evidence="2 3">
    <name type="scientific">Streptomyces chromofuscus</name>
    <dbReference type="NCBI Taxonomy" id="42881"/>
    <lineage>
        <taxon>Bacteria</taxon>
        <taxon>Bacillati</taxon>
        <taxon>Actinomycetota</taxon>
        <taxon>Actinomycetes</taxon>
        <taxon>Kitasatosporales</taxon>
        <taxon>Streptomycetaceae</taxon>
        <taxon>Streptomyces</taxon>
    </lineage>
</organism>
<name>A0A7M2T6V3_STRCW</name>
<accession>A0A7M2T6V3</accession>
<evidence type="ECO:0000259" key="1">
    <source>
        <dbReference type="Pfam" id="PF03358"/>
    </source>
</evidence>
<dbReference type="Pfam" id="PF03358">
    <property type="entry name" value="FMN_red"/>
    <property type="match status" value="1"/>
</dbReference>
<dbReference type="InterPro" id="IPR005025">
    <property type="entry name" value="FMN_Rdtase-like_dom"/>
</dbReference>
<feature type="domain" description="NADPH-dependent FMN reductase-like" evidence="1">
    <location>
        <begin position="1"/>
        <end position="140"/>
    </location>
</feature>
<dbReference type="EMBL" id="CP063374">
    <property type="protein sequence ID" value="QOV44417.1"/>
    <property type="molecule type" value="Genomic_DNA"/>
</dbReference>
<proteinExistence type="predicted"/>
<evidence type="ECO:0000313" key="3">
    <source>
        <dbReference type="Proteomes" id="UP000594008"/>
    </source>
</evidence>
<keyword evidence="3" id="KW-1185">Reference proteome</keyword>
<dbReference type="Proteomes" id="UP000594008">
    <property type="component" value="Chromosome"/>
</dbReference>
<dbReference type="SUPFAM" id="SSF52218">
    <property type="entry name" value="Flavoproteins"/>
    <property type="match status" value="1"/>
</dbReference>
<dbReference type="KEGG" id="schf:IPT68_33175"/>
<dbReference type="RefSeq" id="WP_189700025.1">
    <property type="nucleotide sequence ID" value="NZ_BMTA01000016.1"/>
</dbReference>
<dbReference type="AlphaFoldDB" id="A0A7M2T6V3"/>
<gene>
    <name evidence="2" type="ORF">IPT68_33175</name>
</gene>